<dbReference type="Gene3D" id="3.40.630.30">
    <property type="match status" value="2"/>
</dbReference>
<evidence type="ECO:0000256" key="3">
    <source>
        <dbReference type="ARBA" id="ARBA00022960"/>
    </source>
</evidence>
<dbReference type="EMBL" id="QYUL01000002">
    <property type="protein sequence ID" value="RJF81364.1"/>
    <property type="molecule type" value="Genomic_DNA"/>
</dbReference>
<dbReference type="InterPro" id="IPR003447">
    <property type="entry name" value="FEMABX"/>
</dbReference>
<dbReference type="SUPFAM" id="SSF55729">
    <property type="entry name" value="Acyl-CoA N-acyltransferases (Nat)"/>
    <property type="match status" value="2"/>
</dbReference>
<evidence type="ECO:0000256" key="5">
    <source>
        <dbReference type="ARBA" id="ARBA00023315"/>
    </source>
</evidence>
<dbReference type="AlphaFoldDB" id="A0A418VW54"/>
<dbReference type="PANTHER" id="PTHR36174:SF1">
    <property type="entry name" value="LIPID II:GLYCINE GLYCYLTRANSFERASE"/>
    <property type="match status" value="1"/>
</dbReference>
<keyword evidence="6" id="KW-0961">Cell wall biogenesis/degradation</keyword>
<protein>
    <submittedName>
        <fullName evidence="8">GNAT family N-acetyltransferase</fullName>
    </submittedName>
</protein>
<evidence type="ECO:0000313" key="9">
    <source>
        <dbReference type="Proteomes" id="UP000283458"/>
    </source>
</evidence>
<dbReference type="OrthoDB" id="341858at2"/>
<dbReference type="GO" id="GO:0071555">
    <property type="term" value="P:cell wall organization"/>
    <property type="evidence" value="ECO:0007669"/>
    <property type="project" value="UniProtKB-KW"/>
</dbReference>
<dbReference type="GO" id="GO:0009252">
    <property type="term" value="P:peptidoglycan biosynthetic process"/>
    <property type="evidence" value="ECO:0007669"/>
    <property type="project" value="UniProtKB-KW"/>
</dbReference>
<dbReference type="InterPro" id="IPR038740">
    <property type="entry name" value="BioF2-like_GNAT_dom"/>
</dbReference>
<dbReference type="RefSeq" id="WP_119831453.1">
    <property type="nucleotide sequence ID" value="NZ_QYUL01000002.1"/>
</dbReference>
<keyword evidence="9" id="KW-1185">Reference proteome</keyword>
<comment type="similarity">
    <text evidence="1">Belongs to the FemABX family.</text>
</comment>
<sequence>MAEISIAWNEGTVGEWDSLFARASYSTLLQSFAYGRAMGRTYGYLPLLGVIRRDGVPIGLAQILERRLLKIFHDRQFHRGPLWLDGIEPDSETLEATFRLLRKACPRSLLSRASVLPELSVSPENEDLLKRCGFHRHGPGYQTVWLDLGMSEEALRAGLARDWRQRLRGAEKSALVIDADWQADNLPWLMKQEHDQALGKGFRPMTGALAVRLRNALVKAGGAESGALMVTAMDKRSPVASGLFFRHGAAATSQISWANEAGRKSGAMRFVLWRAILALKERGVRRLDLGGVNPDSAPGVTEFKLGTGGQAVETVGQYR</sequence>
<dbReference type="Pfam" id="PF13480">
    <property type="entry name" value="Acetyltransf_6"/>
    <property type="match status" value="1"/>
</dbReference>
<feature type="domain" description="BioF2-like acetyltransferase" evidence="7">
    <location>
        <begin position="164"/>
        <end position="303"/>
    </location>
</feature>
<name>A0A418VW54_9PROT</name>
<dbReference type="InterPro" id="IPR050644">
    <property type="entry name" value="PG_Glycine_Bridge_Synth"/>
</dbReference>
<dbReference type="Proteomes" id="UP000283458">
    <property type="component" value="Unassembled WGS sequence"/>
</dbReference>
<evidence type="ECO:0000256" key="2">
    <source>
        <dbReference type="ARBA" id="ARBA00022679"/>
    </source>
</evidence>
<evidence type="ECO:0000313" key="8">
    <source>
        <dbReference type="EMBL" id="RJF81364.1"/>
    </source>
</evidence>
<keyword evidence="5" id="KW-0012">Acyltransferase</keyword>
<dbReference type="GO" id="GO:0016755">
    <property type="term" value="F:aminoacyltransferase activity"/>
    <property type="evidence" value="ECO:0007669"/>
    <property type="project" value="InterPro"/>
</dbReference>
<dbReference type="PROSITE" id="PS51191">
    <property type="entry name" value="FEMABX"/>
    <property type="match status" value="1"/>
</dbReference>
<evidence type="ECO:0000256" key="6">
    <source>
        <dbReference type="ARBA" id="ARBA00023316"/>
    </source>
</evidence>
<comment type="caution">
    <text evidence="8">The sequence shown here is derived from an EMBL/GenBank/DDBJ whole genome shotgun (WGS) entry which is preliminary data.</text>
</comment>
<organism evidence="8 9">
    <name type="scientific">Azospirillum cavernae</name>
    <dbReference type="NCBI Taxonomy" id="2320860"/>
    <lineage>
        <taxon>Bacteria</taxon>
        <taxon>Pseudomonadati</taxon>
        <taxon>Pseudomonadota</taxon>
        <taxon>Alphaproteobacteria</taxon>
        <taxon>Rhodospirillales</taxon>
        <taxon>Azospirillaceae</taxon>
        <taxon>Azospirillum</taxon>
    </lineage>
</organism>
<evidence type="ECO:0000256" key="4">
    <source>
        <dbReference type="ARBA" id="ARBA00022984"/>
    </source>
</evidence>
<keyword evidence="3" id="KW-0133">Cell shape</keyword>
<dbReference type="InterPro" id="IPR016181">
    <property type="entry name" value="Acyl_CoA_acyltransferase"/>
</dbReference>
<keyword evidence="4" id="KW-0573">Peptidoglycan synthesis</keyword>
<evidence type="ECO:0000256" key="1">
    <source>
        <dbReference type="ARBA" id="ARBA00009943"/>
    </source>
</evidence>
<gene>
    <name evidence="8" type="ORF">D3877_14425</name>
</gene>
<reference evidence="8 9" key="1">
    <citation type="submission" date="2018-09" db="EMBL/GenBank/DDBJ databases">
        <authorList>
            <person name="Zhu H."/>
        </authorList>
    </citation>
    <scope>NUCLEOTIDE SEQUENCE [LARGE SCALE GENOMIC DNA]</scope>
    <source>
        <strain evidence="8 9">K2W22B-5</strain>
    </source>
</reference>
<dbReference type="PANTHER" id="PTHR36174">
    <property type="entry name" value="LIPID II:GLYCINE GLYCYLTRANSFERASE"/>
    <property type="match status" value="1"/>
</dbReference>
<accession>A0A418VW54</accession>
<dbReference type="GO" id="GO:0008360">
    <property type="term" value="P:regulation of cell shape"/>
    <property type="evidence" value="ECO:0007669"/>
    <property type="project" value="UniProtKB-KW"/>
</dbReference>
<proteinExistence type="inferred from homology"/>
<evidence type="ECO:0000259" key="7">
    <source>
        <dbReference type="Pfam" id="PF13480"/>
    </source>
</evidence>
<keyword evidence="2 8" id="KW-0808">Transferase</keyword>